<sequence>MKRKRKLLFVVVFVLYTVILAGISFFIGNQSARKQIENLADGGTAETFYAEISDRKNNFLRVTGLEINDINFRGDFVFSIDEETKMTWRYTEISVEDLDIGDTVSITFTGEIQETAPAKITHVTQIQLLEDEK</sequence>
<accession>A0ABX2ICZ9</accession>
<keyword evidence="1" id="KW-0472">Membrane</keyword>
<evidence type="ECO:0000256" key="1">
    <source>
        <dbReference type="SAM" id="Phobius"/>
    </source>
</evidence>
<gene>
    <name evidence="2" type="ORF">G5A70_10520</name>
</gene>
<proteinExistence type="predicted"/>
<organism evidence="2 3">
    <name type="scientific">Blautia hansenii</name>
    <name type="common">Ruminococcus hansenii</name>
    <dbReference type="NCBI Taxonomy" id="1322"/>
    <lineage>
        <taxon>Bacteria</taxon>
        <taxon>Bacillati</taxon>
        <taxon>Bacillota</taxon>
        <taxon>Clostridia</taxon>
        <taxon>Lachnospirales</taxon>
        <taxon>Lachnospiraceae</taxon>
        <taxon>Blautia</taxon>
    </lineage>
</organism>
<dbReference type="EMBL" id="JAAITA010000013">
    <property type="protein sequence ID" value="NSJ86592.1"/>
    <property type="molecule type" value="Genomic_DNA"/>
</dbReference>
<protein>
    <submittedName>
        <fullName evidence="2">DUF3221 domain-containing protein</fullName>
    </submittedName>
</protein>
<reference evidence="2 3" key="1">
    <citation type="journal article" date="2020" name="Cell Host Microbe">
        <title>Functional and Genomic Variation between Human-Derived Isolates of Lachnospiraceae Reveals Inter- and Intra-Species Diversity.</title>
        <authorList>
            <person name="Sorbara M.T."/>
            <person name="Littmann E.R."/>
            <person name="Fontana E."/>
            <person name="Moody T.U."/>
            <person name="Kohout C.E."/>
            <person name="Gjonbalaj M."/>
            <person name="Eaton V."/>
            <person name="Seok R."/>
            <person name="Leiner I.M."/>
            <person name="Pamer E.G."/>
        </authorList>
    </citation>
    <scope>NUCLEOTIDE SEQUENCE [LARGE SCALE GENOMIC DNA]</scope>
    <source>
        <strain evidence="2 3">MSK.15.26</strain>
    </source>
</reference>
<dbReference type="Proteomes" id="UP000822142">
    <property type="component" value="Unassembled WGS sequence"/>
</dbReference>
<keyword evidence="3" id="KW-1185">Reference proteome</keyword>
<comment type="caution">
    <text evidence="2">The sequence shown here is derived from an EMBL/GenBank/DDBJ whole genome shotgun (WGS) entry which is preliminary data.</text>
</comment>
<dbReference type="RefSeq" id="WP_173749603.1">
    <property type="nucleotide sequence ID" value="NZ_JAAITA010000013.1"/>
</dbReference>
<evidence type="ECO:0000313" key="3">
    <source>
        <dbReference type="Proteomes" id="UP000822142"/>
    </source>
</evidence>
<feature type="transmembrane region" description="Helical" evidence="1">
    <location>
        <begin position="7"/>
        <end position="27"/>
    </location>
</feature>
<keyword evidence="1" id="KW-0812">Transmembrane</keyword>
<name>A0ABX2ICZ9_BLAHA</name>
<evidence type="ECO:0000313" key="2">
    <source>
        <dbReference type="EMBL" id="NSJ86592.1"/>
    </source>
</evidence>
<keyword evidence="1" id="KW-1133">Transmembrane helix</keyword>